<protein>
    <submittedName>
        <fullName evidence="1">Uncharacterized protein</fullName>
    </submittedName>
</protein>
<reference evidence="1 2" key="1">
    <citation type="journal article" date="2012" name="PLoS Pathog.">
        <title>Diverse lifestyles and strategies of plant pathogenesis encoded in the genomes of eighteen Dothideomycetes fungi.</title>
        <authorList>
            <person name="Ohm R.A."/>
            <person name="Feau N."/>
            <person name="Henrissat B."/>
            <person name="Schoch C.L."/>
            <person name="Horwitz B.A."/>
            <person name="Barry K.W."/>
            <person name="Condon B.J."/>
            <person name="Copeland A.C."/>
            <person name="Dhillon B."/>
            <person name="Glaser F."/>
            <person name="Hesse C.N."/>
            <person name="Kosti I."/>
            <person name="LaButti K."/>
            <person name="Lindquist E.A."/>
            <person name="Lucas S."/>
            <person name="Salamov A.A."/>
            <person name="Bradshaw R.E."/>
            <person name="Ciuffetti L."/>
            <person name="Hamelin R.C."/>
            <person name="Kema G.H.J."/>
            <person name="Lawrence C."/>
            <person name="Scott J.A."/>
            <person name="Spatafora J.W."/>
            <person name="Turgeon B.G."/>
            <person name="de Wit P.J.G.M."/>
            <person name="Zhong S."/>
            <person name="Goodwin S.B."/>
            <person name="Grigoriev I.V."/>
        </authorList>
    </citation>
    <scope>NUCLEOTIDE SEQUENCE [LARGE SCALE GENOMIC DNA]</scope>
    <source>
        <strain evidence="1 2">UAMH 10762</strain>
    </source>
</reference>
<evidence type="ECO:0000313" key="1">
    <source>
        <dbReference type="EMBL" id="EMC97651.1"/>
    </source>
</evidence>
<organism evidence="1 2">
    <name type="scientific">Baudoinia panamericana (strain UAMH 10762)</name>
    <name type="common">Angels' share fungus</name>
    <name type="synonym">Baudoinia compniacensis (strain UAMH 10762)</name>
    <dbReference type="NCBI Taxonomy" id="717646"/>
    <lineage>
        <taxon>Eukaryota</taxon>
        <taxon>Fungi</taxon>
        <taxon>Dikarya</taxon>
        <taxon>Ascomycota</taxon>
        <taxon>Pezizomycotina</taxon>
        <taxon>Dothideomycetes</taxon>
        <taxon>Dothideomycetidae</taxon>
        <taxon>Mycosphaerellales</taxon>
        <taxon>Teratosphaeriaceae</taxon>
        <taxon>Baudoinia</taxon>
    </lineage>
</organism>
<proteinExistence type="predicted"/>
<name>M2MLV6_BAUPA</name>
<dbReference type="AlphaFoldDB" id="M2MLV6"/>
<dbReference type="EMBL" id="KB445554">
    <property type="protein sequence ID" value="EMC97651.1"/>
    <property type="molecule type" value="Genomic_DNA"/>
</dbReference>
<evidence type="ECO:0000313" key="2">
    <source>
        <dbReference type="Proteomes" id="UP000011761"/>
    </source>
</evidence>
<keyword evidence="2" id="KW-1185">Reference proteome</keyword>
<dbReference type="Proteomes" id="UP000011761">
    <property type="component" value="Unassembled WGS sequence"/>
</dbReference>
<sequence length="83" mass="9445">MSECIQFEEVHEEDSDLCYFPNSNGRSRKQRIHHEGVVCSLHSSNAKRIVVARGLAGARTLEVPAVRLFGCVEEYSSDRHDRQ</sequence>
<dbReference type="HOGENOM" id="CLU_2542233_0_0_1"/>
<accession>M2MLV6</accession>
<gene>
    <name evidence="1" type="ORF">BAUCODRAFT_122078</name>
</gene>
<dbReference type="GeneID" id="19107659"/>
<dbReference type="RefSeq" id="XP_007675922.1">
    <property type="nucleotide sequence ID" value="XM_007677732.1"/>
</dbReference>
<dbReference type="KEGG" id="bcom:BAUCODRAFT_122078"/>